<protein>
    <submittedName>
        <fullName evidence="2">Capsular biosynthesis protein</fullName>
    </submittedName>
</protein>
<dbReference type="PANTHER" id="PTHR32309:SF31">
    <property type="entry name" value="CAPSULAR EXOPOLYSACCHARIDE FAMILY"/>
    <property type="match status" value="1"/>
</dbReference>
<dbReference type="EMBL" id="WTYH01000001">
    <property type="protein sequence ID" value="MXO93036.1"/>
    <property type="molecule type" value="Genomic_DNA"/>
</dbReference>
<evidence type="ECO:0000256" key="1">
    <source>
        <dbReference type="SAM" id="MobiDB-lite"/>
    </source>
</evidence>
<dbReference type="InterPro" id="IPR050445">
    <property type="entry name" value="Bact_polysacc_biosynth/exp"/>
</dbReference>
<dbReference type="InterPro" id="IPR027417">
    <property type="entry name" value="P-loop_NTPase"/>
</dbReference>
<dbReference type="Gene3D" id="3.40.50.300">
    <property type="entry name" value="P-loop containing nucleotide triphosphate hydrolases"/>
    <property type="match status" value="1"/>
</dbReference>
<dbReference type="PANTHER" id="PTHR32309">
    <property type="entry name" value="TYROSINE-PROTEIN KINASE"/>
    <property type="match status" value="1"/>
</dbReference>
<comment type="caution">
    <text evidence="2">The sequence shown here is derived from an EMBL/GenBank/DDBJ whole genome shotgun (WGS) entry which is preliminary data.</text>
</comment>
<organism evidence="2 3">
    <name type="scientific">Aurantiacibacter arachoides</name>
    <dbReference type="NCBI Taxonomy" id="1850444"/>
    <lineage>
        <taxon>Bacteria</taxon>
        <taxon>Pseudomonadati</taxon>
        <taxon>Pseudomonadota</taxon>
        <taxon>Alphaproteobacteria</taxon>
        <taxon>Sphingomonadales</taxon>
        <taxon>Erythrobacteraceae</taxon>
        <taxon>Aurantiacibacter</taxon>
    </lineage>
</organism>
<dbReference type="SUPFAM" id="SSF52540">
    <property type="entry name" value="P-loop containing nucleoside triphosphate hydrolases"/>
    <property type="match status" value="1"/>
</dbReference>
<sequence>MTEHRKITPPSRSLFERAEDFFGGKSTFTSAPVPRELAQPVNRRIVKRKPRAAPEVLEALERQQAAARARAVSERELQAAPPASASQPAPVAVAAPAPAPSPVAAPEPEPVYEDVHFSGELHHVDRDALAAHGLILPEAPVTALFEEFRIVKRQVLASVRKAREAGSGKLAQRVLICSPLPGEGKSFCAANLALAMAAEKDSEVLLVDADFAKPSILSMFGLPRGPGFMDVLARDDIQVEDCVMATDIAGLFVLPAGNHTTSDSEFLASDRTAVVLDRLTRAAPNRIIVFDSSPALAASPAAELANHVGQALVVARADRTGQSALEDALTLLSSCPDLKLLLNAAHFSPSGRRFGAYYGQEA</sequence>
<accession>A0A845A1M7</accession>
<dbReference type="RefSeq" id="WP_131452349.1">
    <property type="nucleotide sequence ID" value="NZ_BMJK01000001.1"/>
</dbReference>
<gene>
    <name evidence="2" type="ORF">GRI62_05380</name>
</gene>
<dbReference type="Proteomes" id="UP000460626">
    <property type="component" value="Unassembled WGS sequence"/>
</dbReference>
<evidence type="ECO:0000313" key="3">
    <source>
        <dbReference type="Proteomes" id="UP000460626"/>
    </source>
</evidence>
<feature type="compositionally biased region" description="Pro residues" evidence="1">
    <location>
        <begin position="97"/>
        <end position="109"/>
    </location>
</feature>
<proteinExistence type="predicted"/>
<feature type="compositionally biased region" description="Low complexity" evidence="1">
    <location>
        <begin position="78"/>
        <end position="96"/>
    </location>
</feature>
<dbReference type="OrthoDB" id="9775724at2"/>
<keyword evidence="3" id="KW-1185">Reference proteome</keyword>
<feature type="region of interest" description="Disordered" evidence="1">
    <location>
        <begin position="67"/>
        <end position="109"/>
    </location>
</feature>
<reference evidence="2 3" key="1">
    <citation type="submission" date="2019-12" db="EMBL/GenBank/DDBJ databases">
        <title>Genomic-based taxomic classification of the family Erythrobacteraceae.</title>
        <authorList>
            <person name="Xu L."/>
        </authorList>
    </citation>
    <scope>NUCLEOTIDE SEQUENCE [LARGE SCALE GENOMIC DNA]</scope>
    <source>
        <strain evidence="2 3">RC4-10-4</strain>
    </source>
</reference>
<dbReference type="AlphaFoldDB" id="A0A845A1M7"/>
<evidence type="ECO:0000313" key="2">
    <source>
        <dbReference type="EMBL" id="MXO93036.1"/>
    </source>
</evidence>
<name>A0A845A1M7_9SPHN</name>